<proteinExistence type="predicted"/>
<dbReference type="Proteomes" id="UP000196573">
    <property type="component" value="Unassembled WGS sequence"/>
</dbReference>
<dbReference type="InterPro" id="IPR047662">
    <property type="entry name" value="SemiSWEET"/>
</dbReference>
<dbReference type="RefSeq" id="WP_242667311.1">
    <property type="nucleotide sequence ID" value="NZ_CBCSCN010000006.1"/>
</dbReference>
<feature type="transmembrane region" description="Helical" evidence="5">
    <location>
        <begin position="6"/>
        <end position="25"/>
    </location>
</feature>
<dbReference type="EMBL" id="FWPT01000006">
    <property type="protein sequence ID" value="SMA48314.1"/>
    <property type="molecule type" value="Genomic_DNA"/>
</dbReference>
<feature type="transmembrane region" description="Helical" evidence="5">
    <location>
        <begin position="62"/>
        <end position="79"/>
    </location>
</feature>
<accession>A0A1X7ANC2</accession>
<evidence type="ECO:0000256" key="5">
    <source>
        <dbReference type="SAM" id="Phobius"/>
    </source>
</evidence>
<organism evidence="6 7">
    <name type="scientific">Parendozoicomonas haliclonae</name>
    <dbReference type="NCBI Taxonomy" id="1960125"/>
    <lineage>
        <taxon>Bacteria</taxon>
        <taxon>Pseudomonadati</taxon>
        <taxon>Pseudomonadota</taxon>
        <taxon>Gammaproteobacteria</taxon>
        <taxon>Oceanospirillales</taxon>
        <taxon>Endozoicomonadaceae</taxon>
        <taxon>Parendozoicomonas</taxon>
    </lineage>
</organism>
<protein>
    <submittedName>
        <fullName evidence="6">PQ loop repeat protein</fullName>
    </submittedName>
</protein>
<keyword evidence="3 5" id="KW-1133">Transmembrane helix</keyword>
<feature type="transmembrane region" description="Helical" evidence="5">
    <location>
        <begin position="37"/>
        <end position="56"/>
    </location>
</feature>
<dbReference type="NCBIfam" id="NF037968">
    <property type="entry name" value="SemiSWEET_2"/>
    <property type="match status" value="1"/>
</dbReference>
<dbReference type="GO" id="GO:0051119">
    <property type="term" value="F:sugar transmembrane transporter activity"/>
    <property type="evidence" value="ECO:0007669"/>
    <property type="project" value="InterPro"/>
</dbReference>
<dbReference type="Pfam" id="PF04193">
    <property type="entry name" value="PQ-loop"/>
    <property type="match status" value="1"/>
</dbReference>
<dbReference type="AlphaFoldDB" id="A0A1X7ANC2"/>
<evidence type="ECO:0000256" key="3">
    <source>
        <dbReference type="ARBA" id="ARBA00022989"/>
    </source>
</evidence>
<keyword evidence="7" id="KW-1185">Reference proteome</keyword>
<evidence type="ECO:0000313" key="6">
    <source>
        <dbReference type="EMBL" id="SMA48314.1"/>
    </source>
</evidence>
<dbReference type="GO" id="GO:0016020">
    <property type="term" value="C:membrane"/>
    <property type="evidence" value="ECO:0007669"/>
    <property type="project" value="UniProtKB-SubCell"/>
</dbReference>
<dbReference type="InterPro" id="IPR006603">
    <property type="entry name" value="PQ-loop_rpt"/>
</dbReference>
<gene>
    <name evidence="6" type="ORF">EHSB41UT_02689</name>
</gene>
<evidence type="ECO:0000313" key="7">
    <source>
        <dbReference type="Proteomes" id="UP000196573"/>
    </source>
</evidence>
<sequence length="99" mass="11144">MPDVVYLGYMAAFCTTCSFVPQVLHILKTKDTRSISLGMYSIFVTGVFFWLVYGIIIKDAPIMVANVITLALSSTILIMKIRDIFRERKDQTATQSTTL</sequence>
<name>A0A1X7ANC2_9GAMM</name>
<reference evidence="6 7" key="1">
    <citation type="submission" date="2017-03" db="EMBL/GenBank/DDBJ databases">
        <authorList>
            <person name="Afonso C.L."/>
            <person name="Miller P.J."/>
            <person name="Scott M.A."/>
            <person name="Spackman E."/>
            <person name="Goraichik I."/>
            <person name="Dimitrov K.M."/>
            <person name="Suarez D.L."/>
            <person name="Swayne D.E."/>
        </authorList>
    </citation>
    <scope>NUCLEOTIDE SEQUENCE [LARGE SCALE GENOMIC DNA]</scope>
    <source>
        <strain evidence="6">SB41UT1</strain>
    </source>
</reference>
<keyword evidence="4 5" id="KW-0472">Membrane</keyword>
<evidence type="ECO:0000256" key="1">
    <source>
        <dbReference type="ARBA" id="ARBA00004141"/>
    </source>
</evidence>
<comment type="subcellular location">
    <subcellularLocation>
        <location evidence="1">Membrane</location>
        <topology evidence="1">Multi-pass membrane protein</topology>
    </subcellularLocation>
</comment>
<evidence type="ECO:0000256" key="4">
    <source>
        <dbReference type="ARBA" id="ARBA00023136"/>
    </source>
</evidence>
<evidence type="ECO:0000256" key="2">
    <source>
        <dbReference type="ARBA" id="ARBA00022692"/>
    </source>
</evidence>
<dbReference type="Gene3D" id="1.20.1280.290">
    <property type="match status" value="1"/>
</dbReference>
<keyword evidence="2 5" id="KW-0812">Transmembrane</keyword>